<gene>
    <name evidence="1" type="ORF">SLEP1_g47268</name>
</gene>
<evidence type="ECO:0000313" key="1">
    <source>
        <dbReference type="EMBL" id="GKV39510.1"/>
    </source>
</evidence>
<accession>A0AAV5LQT9</accession>
<organism evidence="1 2">
    <name type="scientific">Rubroshorea leprosula</name>
    <dbReference type="NCBI Taxonomy" id="152421"/>
    <lineage>
        <taxon>Eukaryota</taxon>
        <taxon>Viridiplantae</taxon>
        <taxon>Streptophyta</taxon>
        <taxon>Embryophyta</taxon>
        <taxon>Tracheophyta</taxon>
        <taxon>Spermatophyta</taxon>
        <taxon>Magnoliopsida</taxon>
        <taxon>eudicotyledons</taxon>
        <taxon>Gunneridae</taxon>
        <taxon>Pentapetalae</taxon>
        <taxon>rosids</taxon>
        <taxon>malvids</taxon>
        <taxon>Malvales</taxon>
        <taxon>Dipterocarpaceae</taxon>
        <taxon>Rubroshorea</taxon>
    </lineage>
</organism>
<dbReference type="AlphaFoldDB" id="A0AAV5LQT9"/>
<dbReference type="EMBL" id="BPVZ01000135">
    <property type="protein sequence ID" value="GKV39510.1"/>
    <property type="molecule type" value="Genomic_DNA"/>
</dbReference>
<evidence type="ECO:0000313" key="2">
    <source>
        <dbReference type="Proteomes" id="UP001054252"/>
    </source>
</evidence>
<sequence length="121" mass="13407">MLCNDYNSSMAFKLQRCPRSSGNAPCNASRGYQKSVASQPIAAEVSDDLPPVRRSPRLIRAAADCSPRVPDNLPPLGRSPRLVEKRLIKQVPESPKRQDQKLAFGDWGVRKVHTSIARTLL</sequence>
<proteinExistence type="predicted"/>
<dbReference type="Proteomes" id="UP001054252">
    <property type="component" value="Unassembled WGS sequence"/>
</dbReference>
<keyword evidence="2" id="KW-1185">Reference proteome</keyword>
<protein>
    <submittedName>
        <fullName evidence="1">Uncharacterized protein</fullName>
    </submittedName>
</protein>
<comment type="caution">
    <text evidence="1">The sequence shown here is derived from an EMBL/GenBank/DDBJ whole genome shotgun (WGS) entry which is preliminary data.</text>
</comment>
<reference evidence="1 2" key="1">
    <citation type="journal article" date="2021" name="Commun. Biol.">
        <title>The genome of Shorea leprosula (Dipterocarpaceae) highlights the ecological relevance of drought in aseasonal tropical rainforests.</title>
        <authorList>
            <person name="Ng K.K.S."/>
            <person name="Kobayashi M.J."/>
            <person name="Fawcett J.A."/>
            <person name="Hatakeyama M."/>
            <person name="Paape T."/>
            <person name="Ng C.H."/>
            <person name="Ang C.C."/>
            <person name="Tnah L.H."/>
            <person name="Lee C.T."/>
            <person name="Nishiyama T."/>
            <person name="Sese J."/>
            <person name="O'Brien M.J."/>
            <person name="Copetti D."/>
            <person name="Mohd Noor M.I."/>
            <person name="Ong R.C."/>
            <person name="Putra M."/>
            <person name="Sireger I.Z."/>
            <person name="Indrioko S."/>
            <person name="Kosugi Y."/>
            <person name="Izuno A."/>
            <person name="Isagi Y."/>
            <person name="Lee S.L."/>
            <person name="Shimizu K.K."/>
        </authorList>
    </citation>
    <scope>NUCLEOTIDE SEQUENCE [LARGE SCALE GENOMIC DNA]</scope>
    <source>
        <strain evidence="1">214</strain>
    </source>
</reference>
<name>A0AAV5LQT9_9ROSI</name>